<evidence type="ECO:0000313" key="10">
    <source>
        <dbReference type="Proteomes" id="UP001209317"/>
    </source>
</evidence>
<evidence type="ECO:0000256" key="1">
    <source>
        <dbReference type="ARBA" id="ARBA00004651"/>
    </source>
</evidence>
<keyword evidence="6 7" id="KW-0472">Membrane</keyword>
<evidence type="ECO:0000256" key="6">
    <source>
        <dbReference type="ARBA" id="ARBA00023136"/>
    </source>
</evidence>
<feature type="transmembrane region" description="Helical" evidence="7">
    <location>
        <begin position="174"/>
        <end position="190"/>
    </location>
</feature>
<dbReference type="AlphaFoldDB" id="A0AAE3LMJ4"/>
<dbReference type="GO" id="GO:0005886">
    <property type="term" value="C:plasma membrane"/>
    <property type="evidence" value="ECO:0007669"/>
    <property type="project" value="UniProtKB-SubCell"/>
</dbReference>
<dbReference type="Proteomes" id="UP001209317">
    <property type="component" value="Unassembled WGS sequence"/>
</dbReference>
<evidence type="ECO:0000256" key="2">
    <source>
        <dbReference type="ARBA" id="ARBA00008193"/>
    </source>
</evidence>
<feature type="domain" description="Glycine transporter" evidence="8">
    <location>
        <begin position="9"/>
        <end position="76"/>
    </location>
</feature>
<gene>
    <name evidence="9" type="ORF">OD355_05350</name>
</gene>
<feature type="domain" description="Glycine transporter" evidence="8">
    <location>
        <begin position="92"/>
        <end position="165"/>
    </location>
</feature>
<evidence type="ECO:0000313" key="9">
    <source>
        <dbReference type="EMBL" id="MCU7693941.1"/>
    </source>
</evidence>
<evidence type="ECO:0000256" key="5">
    <source>
        <dbReference type="ARBA" id="ARBA00022989"/>
    </source>
</evidence>
<reference evidence="9" key="1">
    <citation type="submission" date="2022-10" db="EMBL/GenBank/DDBJ databases">
        <authorList>
            <person name="Kim H.S."/>
            <person name="Kim J.-S."/>
            <person name="Suh M.K."/>
            <person name="Eom M.K."/>
            <person name="Lee J.-S."/>
        </authorList>
    </citation>
    <scope>NUCLEOTIDE SEQUENCE</scope>
    <source>
        <strain evidence="9">LIP-5</strain>
    </source>
</reference>
<keyword evidence="4 7" id="KW-0812">Transmembrane</keyword>
<keyword evidence="5 7" id="KW-1133">Transmembrane helix</keyword>
<dbReference type="RefSeq" id="WP_263037429.1">
    <property type="nucleotide sequence ID" value="NZ_JAOTPL010000005.1"/>
</dbReference>
<dbReference type="Pfam" id="PF03458">
    <property type="entry name" value="Gly_transporter"/>
    <property type="match status" value="2"/>
</dbReference>
<keyword evidence="10" id="KW-1185">Reference proteome</keyword>
<sequence length="200" mass="21830">MSTLDIVIYCGIFVFSLTGALNARAHHMDIFGAIVLAFVTSYGGGSIRDIVMDARPINWMNDNLALALVITPVIIISLVKFNFNRLRRLIFFTDAVGLGLFTVAGIDRSAQFGANEPYSLLMGVVTATFGGLIADILCNNVPNLLRRGELYATACAIGGAVYILSKRFVEDSTFSLIICICLIVIIRIISKYKKVMLPEV</sequence>
<accession>A0AAE3LMJ4</accession>
<dbReference type="PANTHER" id="PTHR30506">
    <property type="entry name" value="INNER MEMBRANE PROTEIN"/>
    <property type="match status" value="1"/>
</dbReference>
<feature type="transmembrane region" description="Helical" evidence="7">
    <location>
        <begin position="89"/>
        <end position="106"/>
    </location>
</feature>
<name>A0AAE3LMJ4_9BACT</name>
<proteinExistence type="inferred from homology"/>
<feature type="transmembrane region" description="Helical" evidence="7">
    <location>
        <begin position="118"/>
        <end position="138"/>
    </location>
</feature>
<comment type="similarity">
    <text evidence="2">Belongs to the UPF0126 family.</text>
</comment>
<dbReference type="InterPro" id="IPR005115">
    <property type="entry name" value="Gly_transporter"/>
</dbReference>
<organism evidence="9 10">
    <name type="scientific">Haoranjiania flava</name>
    <dbReference type="NCBI Taxonomy" id="1856322"/>
    <lineage>
        <taxon>Bacteria</taxon>
        <taxon>Pseudomonadati</taxon>
        <taxon>Bacteroidota</taxon>
        <taxon>Chitinophagia</taxon>
        <taxon>Chitinophagales</taxon>
        <taxon>Chitinophagaceae</taxon>
        <taxon>Haoranjiania</taxon>
    </lineage>
</organism>
<dbReference type="PANTHER" id="PTHR30506:SF3">
    <property type="entry name" value="UPF0126 INNER MEMBRANE PROTEIN YADS-RELATED"/>
    <property type="match status" value="1"/>
</dbReference>
<feature type="transmembrane region" description="Helical" evidence="7">
    <location>
        <begin position="150"/>
        <end position="168"/>
    </location>
</feature>
<feature type="transmembrane region" description="Helical" evidence="7">
    <location>
        <begin position="30"/>
        <end position="51"/>
    </location>
</feature>
<keyword evidence="3" id="KW-1003">Cell membrane</keyword>
<evidence type="ECO:0000256" key="3">
    <source>
        <dbReference type="ARBA" id="ARBA00022475"/>
    </source>
</evidence>
<feature type="transmembrane region" description="Helical" evidence="7">
    <location>
        <begin position="6"/>
        <end position="23"/>
    </location>
</feature>
<evidence type="ECO:0000259" key="8">
    <source>
        <dbReference type="Pfam" id="PF03458"/>
    </source>
</evidence>
<evidence type="ECO:0000256" key="4">
    <source>
        <dbReference type="ARBA" id="ARBA00022692"/>
    </source>
</evidence>
<comment type="subcellular location">
    <subcellularLocation>
        <location evidence="1">Cell membrane</location>
        <topology evidence="1">Multi-pass membrane protein</topology>
    </subcellularLocation>
</comment>
<evidence type="ECO:0000256" key="7">
    <source>
        <dbReference type="SAM" id="Phobius"/>
    </source>
</evidence>
<dbReference type="EMBL" id="JAOTPL010000005">
    <property type="protein sequence ID" value="MCU7693941.1"/>
    <property type="molecule type" value="Genomic_DNA"/>
</dbReference>
<comment type="caution">
    <text evidence="9">The sequence shown here is derived from an EMBL/GenBank/DDBJ whole genome shotgun (WGS) entry which is preliminary data.</text>
</comment>
<protein>
    <submittedName>
        <fullName evidence="9">TRIC cation channel family protein</fullName>
    </submittedName>
</protein>
<feature type="transmembrane region" description="Helical" evidence="7">
    <location>
        <begin position="63"/>
        <end position="82"/>
    </location>
</feature>